<sequence>MLNCKKVLNYMFFCHQLPERSFFFRGHQFPLCARCTGILLGYILGLTYVILSKNIHIIIELLLMLPLLIDGFGQYLMYFKSTNTRRLITGILAGISTICLFRLAIVLGLQSGHWFYNFIHI</sequence>
<feature type="transmembrane region" description="Helical" evidence="1">
    <location>
        <begin position="31"/>
        <end position="51"/>
    </location>
</feature>
<accession>A0A1S9MZH4</accession>
<keyword evidence="1" id="KW-1133">Transmembrane helix</keyword>
<reference evidence="2 3" key="1">
    <citation type="submission" date="2017-02" db="EMBL/GenBank/DDBJ databases">
        <title>Genome sequence of Clostridium beijerinckii Br21.</title>
        <authorList>
            <person name="Fonseca B.C."/>
            <person name="Guazzaroni M.E."/>
            <person name="Riano-Pachon D.M."/>
            <person name="Reginatto V."/>
        </authorList>
    </citation>
    <scope>NUCLEOTIDE SEQUENCE [LARGE SCALE GENOMIC DNA]</scope>
    <source>
        <strain evidence="2 3">Br21</strain>
    </source>
</reference>
<keyword evidence="1" id="KW-0812">Transmembrane</keyword>
<proteinExistence type="predicted"/>
<protein>
    <recommendedName>
        <fullName evidence="4">DUF2085 domain-containing protein</fullName>
    </recommendedName>
</protein>
<dbReference type="Proteomes" id="UP000190959">
    <property type="component" value="Unassembled WGS sequence"/>
</dbReference>
<evidence type="ECO:0000256" key="1">
    <source>
        <dbReference type="SAM" id="Phobius"/>
    </source>
</evidence>
<dbReference type="OMA" id="IILWELP"/>
<dbReference type="AlphaFoldDB" id="A0A1S9MZH4"/>
<gene>
    <name evidence="2" type="ORF">CBEIBR21_25760</name>
</gene>
<dbReference type="Pfam" id="PF09858">
    <property type="entry name" value="DUF2085"/>
    <property type="match status" value="1"/>
</dbReference>
<feature type="transmembrane region" description="Helical" evidence="1">
    <location>
        <begin position="57"/>
        <end position="78"/>
    </location>
</feature>
<dbReference type="RefSeq" id="WP_011967409.1">
    <property type="nucleotide sequence ID" value="NZ_CP073279.1"/>
</dbReference>
<organism evidence="2 3">
    <name type="scientific">Clostridium beijerinckii</name>
    <name type="common">Clostridium MP</name>
    <dbReference type="NCBI Taxonomy" id="1520"/>
    <lineage>
        <taxon>Bacteria</taxon>
        <taxon>Bacillati</taxon>
        <taxon>Bacillota</taxon>
        <taxon>Clostridia</taxon>
        <taxon>Eubacteriales</taxon>
        <taxon>Clostridiaceae</taxon>
        <taxon>Clostridium</taxon>
    </lineage>
</organism>
<evidence type="ECO:0000313" key="3">
    <source>
        <dbReference type="Proteomes" id="UP000190959"/>
    </source>
</evidence>
<keyword evidence="1" id="KW-0472">Membrane</keyword>
<comment type="caution">
    <text evidence="2">The sequence shown here is derived from an EMBL/GenBank/DDBJ whole genome shotgun (WGS) entry which is preliminary data.</text>
</comment>
<name>A0A1S9MZH4_CLOBE</name>
<feature type="transmembrane region" description="Helical" evidence="1">
    <location>
        <begin position="90"/>
        <end position="109"/>
    </location>
</feature>
<evidence type="ECO:0000313" key="2">
    <source>
        <dbReference type="EMBL" id="OOP70592.1"/>
    </source>
</evidence>
<dbReference type="EMBL" id="MWMH01000014">
    <property type="protein sequence ID" value="OOP70592.1"/>
    <property type="molecule type" value="Genomic_DNA"/>
</dbReference>
<evidence type="ECO:0008006" key="4">
    <source>
        <dbReference type="Google" id="ProtNLM"/>
    </source>
</evidence>
<dbReference type="InterPro" id="IPR019206">
    <property type="entry name" value="DUF2085_TM"/>
</dbReference>